<accession>A0A086TIS3</accession>
<dbReference type="PANTHER" id="PTHR16134">
    <property type="entry name" value="F-BOX/TPR REPEAT PROTEIN POF3"/>
    <property type="match status" value="1"/>
</dbReference>
<dbReference type="AlphaFoldDB" id="A0A086TIS3"/>
<evidence type="ECO:0000259" key="1">
    <source>
        <dbReference type="Pfam" id="PF12937"/>
    </source>
</evidence>
<dbReference type="InterPro" id="IPR032675">
    <property type="entry name" value="LRR_dom_sf"/>
</dbReference>
<reference evidence="2 3" key="1">
    <citation type="submission" date="2011-02" db="EMBL/GenBank/DDBJ databases">
        <title>The Genome Sequence of Mortierella verticillata NRRL 6337.</title>
        <authorList>
            <consortium name="The Broad Institute Genome Sequencing Platform"/>
            <person name="Russ C."/>
            <person name="Cuomo C."/>
            <person name="Burger G."/>
            <person name="Gray M.W."/>
            <person name="Holland P.W.H."/>
            <person name="King N."/>
            <person name="Lang F.B.F."/>
            <person name="Roger A.J."/>
            <person name="Ruiz-Trillo I."/>
            <person name="Young S.K."/>
            <person name="Zeng Q."/>
            <person name="Gargeya S."/>
            <person name="Alvarado L."/>
            <person name="Berlin A."/>
            <person name="Chapman S.B."/>
            <person name="Chen Z."/>
            <person name="Freedman E."/>
            <person name="Gellesch M."/>
            <person name="Goldberg J."/>
            <person name="Griggs A."/>
            <person name="Gujja S."/>
            <person name="Heilman E."/>
            <person name="Heiman D."/>
            <person name="Howarth C."/>
            <person name="Mehta T."/>
            <person name="Neiman D."/>
            <person name="Pearson M."/>
            <person name="Roberts A."/>
            <person name="Saif S."/>
            <person name="Shea T."/>
            <person name="Shenoy N."/>
            <person name="Sisk P."/>
            <person name="Stolte C."/>
            <person name="Sykes S."/>
            <person name="White J."/>
            <person name="Yandava C."/>
            <person name="Haas B."/>
            <person name="Nusbaum C."/>
            <person name="Birren B."/>
        </authorList>
    </citation>
    <scope>NUCLEOTIDE SEQUENCE [LARGE SCALE GENOMIC DNA]</scope>
    <source>
        <strain evidence="2 3">NRRL 6337</strain>
    </source>
</reference>
<name>A0A086TIS3_9FUNG</name>
<organism evidence="2 3">
    <name type="scientific">Podila verticillata NRRL 6337</name>
    <dbReference type="NCBI Taxonomy" id="1069443"/>
    <lineage>
        <taxon>Eukaryota</taxon>
        <taxon>Fungi</taxon>
        <taxon>Fungi incertae sedis</taxon>
        <taxon>Mucoromycota</taxon>
        <taxon>Mortierellomycotina</taxon>
        <taxon>Mortierellomycetes</taxon>
        <taxon>Mortierellales</taxon>
        <taxon>Mortierellaceae</taxon>
        <taxon>Podila</taxon>
    </lineage>
</organism>
<dbReference type="PANTHER" id="PTHR16134:SF119">
    <property type="entry name" value="AT02038P-RELATED"/>
    <property type="match status" value="1"/>
</dbReference>
<dbReference type="InterPro" id="IPR001810">
    <property type="entry name" value="F-box_dom"/>
</dbReference>
<proteinExistence type="predicted"/>
<sequence length="515" mass="58497">MTSTTIFDLHHLQDAICHGLSTRDIRRCMLVCRSWHTNFEPYLWRYITVRKRLTFNKIKSDFIQSKLAQNASSILSIDSIFADIWPLFQNVPINNLTVLKSPSLSTRIANLTNNQKYAPQTIDLIIASPNLQVLETSFLGHSDMDSKRFMTAIRNHSNLRELSVVAANSVYCKTIRRLLFSCGNLEKVHIQAYIYGYRQAETPERDMQDLLAITGSRTPSFRIKELSFKCQEYHSFNYCLIPTLRLCHRLERFSAPRLQYLTGYSEIADVLSATAKLQHLDMSAIETLGSHAVLFINASVGLQSYRGAFHHTGVKDVYEALLQHWKTLEALDLAGTGADIAASAMIQRVLSRCPNLQQFLAMGPLKRIEPSKAFADGDPILEESDMVRPDASLGWVCDRLRVLKLQFRARIVPGSADGSNMTVIPEQLVAELSRLTQLEDLRLRWVRHKDEKPIEELAASEIEAGQKSVSKLLDVLSKLTGLKRLELRGFGAFIDKEALKKARGQWEHCEWVQYS</sequence>
<protein>
    <recommendedName>
        <fullName evidence="1">F-box domain-containing protein</fullName>
    </recommendedName>
</protein>
<evidence type="ECO:0000313" key="3">
    <source>
        <dbReference type="Proteomes" id="UP000243308"/>
    </source>
</evidence>
<gene>
    <name evidence="2" type="ORF">MVEG_12358</name>
</gene>
<dbReference type="Pfam" id="PF12937">
    <property type="entry name" value="F-box-like"/>
    <property type="match status" value="1"/>
</dbReference>
<dbReference type="EMBL" id="KN042437">
    <property type="protein sequence ID" value="KFH61850.1"/>
    <property type="molecule type" value="Genomic_DNA"/>
</dbReference>
<dbReference type="Proteomes" id="UP000243308">
    <property type="component" value="Unassembled WGS sequence"/>
</dbReference>
<evidence type="ECO:0000313" key="2">
    <source>
        <dbReference type="EMBL" id="KFH61850.1"/>
    </source>
</evidence>
<keyword evidence="3" id="KW-1185">Reference proteome</keyword>
<feature type="domain" description="F-box" evidence="1">
    <location>
        <begin position="16"/>
        <end position="48"/>
    </location>
</feature>
<dbReference type="SUPFAM" id="SSF52047">
    <property type="entry name" value="RNI-like"/>
    <property type="match status" value="1"/>
</dbReference>
<dbReference type="SUPFAM" id="SSF81383">
    <property type="entry name" value="F-box domain"/>
    <property type="match status" value="1"/>
</dbReference>
<dbReference type="OrthoDB" id="550575at2759"/>
<dbReference type="InterPro" id="IPR036047">
    <property type="entry name" value="F-box-like_dom_sf"/>
</dbReference>
<dbReference type="Gene3D" id="3.80.10.10">
    <property type="entry name" value="Ribonuclease Inhibitor"/>
    <property type="match status" value="2"/>
</dbReference>